<sequence length="42" mass="5000">MDIEKLRQNAHELVDWMADYLRDLEEYPVRAQVSPGDILKQL</sequence>
<dbReference type="Gene3D" id="1.20.1340.10">
    <property type="entry name" value="dopa decarboxylase, N-terminal domain"/>
    <property type="match status" value="1"/>
</dbReference>
<gene>
    <name evidence="1" type="ORF">METZ01_LOCUS379407</name>
</gene>
<accession>A0A382TX33</accession>
<protein>
    <submittedName>
        <fullName evidence="1">Uncharacterized protein</fullName>
    </submittedName>
</protein>
<dbReference type="AlphaFoldDB" id="A0A382TX33"/>
<dbReference type="EMBL" id="UINC01139789">
    <property type="protein sequence ID" value="SVD26553.1"/>
    <property type="molecule type" value="Genomic_DNA"/>
</dbReference>
<organism evidence="1">
    <name type="scientific">marine metagenome</name>
    <dbReference type="NCBI Taxonomy" id="408172"/>
    <lineage>
        <taxon>unclassified sequences</taxon>
        <taxon>metagenomes</taxon>
        <taxon>ecological metagenomes</taxon>
    </lineage>
</organism>
<dbReference type="PRINTS" id="PR00800">
    <property type="entry name" value="YHDCRBOXLASE"/>
</dbReference>
<proteinExistence type="predicted"/>
<name>A0A382TX33_9ZZZZ</name>
<reference evidence="1" key="1">
    <citation type="submission" date="2018-05" db="EMBL/GenBank/DDBJ databases">
        <authorList>
            <person name="Lanie J.A."/>
            <person name="Ng W.-L."/>
            <person name="Kazmierczak K.M."/>
            <person name="Andrzejewski T.M."/>
            <person name="Davidsen T.M."/>
            <person name="Wayne K.J."/>
            <person name="Tettelin H."/>
            <person name="Glass J.I."/>
            <person name="Rusch D."/>
            <person name="Podicherti R."/>
            <person name="Tsui H.-C.T."/>
            <person name="Winkler M.E."/>
        </authorList>
    </citation>
    <scope>NUCLEOTIDE SEQUENCE</scope>
</reference>
<dbReference type="GO" id="GO:0006520">
    <property type="term" value="P:amino acid metabolic process"/>
    <property type="evidence" value="ECO:0007669"/>
    <property type="project" value="InterPro"/>
</dbReference>
<dbReference type="InterPro" id="IPR010977">
    <property type="entry name" value="Aromatic_deC"/>
</dbReference>
<feature type="non-terminal residue" evidence="1">
    <location>
        <position position="42"/>
    </location>
</feature>
<evidence type="ECO:0000313" key="1">
    <source>
        <dbReference type="EMBL" id="SVD26553.1"/>
    </source>
</evidence>
<dbReference type="GO" id="GO:0016831">
    <property type="term" value="F:carboxy-lyase activity"/>
    <property type="evidence" value="ECO:0007669"/>
    <property type="project" value="InterPro"/>
</dbReference>